<proteinExistence type="predicted"/>
<protein>
    <submittedName>
        <fullName evidence="1">Uncharacterized protein</fullName>
    </submittedName>
</protein>
<sequence>MVDSTMALFSPSLAGQAVKLVPSTSYLLGEGQVTMSKSVGQPKPMAIVTGKLTIGEPG</sequence>
<reference evidence="1" key="1">
    <citation type="submission" date="2018-02" db="EMBL/GenBank/DDBJ databases">
        <authorList>
            <person name="Cohen D.B."/>
            <person name="Kent A.D."/>
        </authorList>
    </citation>
    <scope>NUCLEOTIDE SEQUENCE</scope>
</reference>
<dbReference type="AlphaFoldDB" id="A0A2N9GFQ7"/>
<name>A0A2N9GFQ7_FAGSY</name>
<gene>
    <name evidence="1" type="ORF">FSB_LOCUS25886</name>
</gene>
<organism evidence="1">
    <name type="scientific">Fagus sylvatica</name>
    <name type="common">Beechnut</name>
    <dbReference type="NCBI Taxonomy" id="28930"/>
    <lineage>
        <taxon>Eukaryota</taxon>
        <taxon>Viridiplantae</taxon>
        <taxon>Streptophyta</taxon>
        <taxon>Embryophyta</taxon>
        <taxon>Tracheophyta</taxon>
        <taxon>Spermatophyta</taxon>
        <taxon>Magnoliopsida</taxon>
        <taxon>eudicotyledons</taxon>
        <taxon>Gunneridae</taxon>
        <taxon>Pentapetalae</taxon>
        <taxon>rosids</taxon>
        <taxon>fabids</taxon>
        <taxon>Fagales</taxon>
        <taxon>Fagaceae</taxon>
        <taxon>Fagus</taxon>
    </lineage>
</organism>
<dbReference type="EMBL" id="OIVN01001822">
    <property type="protein sequence ID" value="SPC98004.1"/>
    <property type="molecule type" value="Genomic_DNA"/>
</dbReference>
<accession>A0A2N9GFQ7</accession>
<evidence type="ECO:0000313" key="1">
    <source>
        <dbReference type="EMBL" id="SPC98004.1"/>
    </source>
</evidence>